<proteinExistence type="predicted"/>
<dbReference type="AlphaFoldDB" id="A0AA38FLH8"/>
<comment type="caution">
    <text evidence="1">The sequence shown here is derived from an EMBL/GenBank/DDBJ whole genome shotgun (WGS) entry which is preliminary data.</text>
</comment>
<evidence type="ECO:0000313" key="1">
    <source>
        <dbReference type="EMBL" id="KAH9305828.1"/>
    </source>
</evidence>
<feature type="non-terminal residue" evidence="1">
    <location>
        <position position="57"/>
    </location>
</feature>
<feature type="non-terminal residue" evidence="1">
    <location>
        <position position="1"/>
    </location>
</feature>
<gene>
    <name evidence="1" type="ORF">KI387_010232</name>
</gene>
<keyword evidence="2" id="KW-1185">Reference proteome</keyword>
<evidence type="ECO:0000313" key="2">
    <source>
        <dbReference type="Proteomes" id="UP000824469"/>
    </source>
</evidence>
<dbReference type="EMBL" id="JAHRHJ020000008">
    <property type="protein sequence ID" value="KAH9305828.1"/>
    <property type="molecule type" value="Genomic_DNA"/>
</dbReference>
<reference evidence="1 2" key="1">
    <citation type="journal article" date="2021" name="Nat. Plants">
        <title>The Taxus genome provides insights into paclitaxel biosynthesis.</title>
        <authorList>
            <person name="Xiong X."/>
            <person name="Gou J."/>
            <person name="Liao Q."/>
            <person name="Li Y."/>
            <person name="Zhou Q."/>
            <person name="Bi G."/>
            <person name="Li C."/>
            <person name="Du R."/>
            <person name="Wang X."/>
            <person name="Sun T."/>
            <person name="Guo L."/>
            <person name="Liang H."/>
            <person name="Lu P."/>
            <person name="Wu Y."/>
            <person name="Zhang Z."/>
            <person name="Ro D.K."/>
            <person name="Shang Y."/>
            <person name="Huang S."/>
            <person name="Yan J."/>
        </authorList>
    </citation>
    <scope>NUCLEOTIDE SEQUENCE [LARGE SCALE GENOMIC DNA]</scope>
    <source>
        <strain evidence="1">Ta-2019</strain>
    </source>
</reference>
<organism evidence="1 2">
    <name type="scientific">Taxus chinensis</name>
    <name type="common">Chinese yew</name>
    <name type="synonym">Taxus wallichiana var. chinensis</name>
    <dbReference type="NCBI Taxonomy" id="29808"/>
    <lineage>
        <taxon>Eukaryota</taxon>
        <taxon>Viridiplantae</taxon>
        <taxon>Streptophyta</taxon>
        <taxon>Embryophyta</taxon>
        <taxon>Tracheophyta</taxon>
        <taxon>Spermatophyta</taxon>
        <taxon>Pinopsida</taxon>
        <taxon>Pinidae</taxon>
        <taxon>Conifers II</taxon>
        <taxon>Cupressales</taxon>
        <taxon>Taxaceae</taxon>
        <taxon>Taxus</taxon>
    </lineage>
</organism>
<dbReference type="Proteomes" id="UP000824469">
    <property type="component" value="Unassembled WGS sequence"/>
</dbReference>
<protein>
    <submittedName>
        <fullName evidence="1">Uncharacterized protein</fullName>
    </submittedName>
</protein>
<name>A0AA38FLH8_TAXCH</name>
<sequence length="57" mass="6397">ARHLSHLSGHLAYLLEVYRTISSLLAWALARSCSAVMQLEYEIGPDLSRLSACRTYC</sequence>
<accession>A0AA38FLH8</accession>